<sequence length="223" mass="25353">MTSYKLDAYGDGWEEPDESLWKTTAEGYDDWIANEFQDQYEINWSVLSQHMDPALRLLDVGCGPGSLSIRLSQYCHEVWGVDLTPEMVEIAERKSETEPGNAFFLEADACDLPFESHSFDTVMSVNALQTMDQPEMALMEMNRVLKPGGELLLITYCYGDSSVTDNASLLNWIVKYGGKAMWHSFKLPQLETLLQARGFEVIEARKIWEEPVVGFLRARSIFS</sequence>
<dbReference type="PANTHER" id="PTHR43591:SF24">
    <property type="entry name" value="2-METHOXY-6-POLYPRENYL-1,4-BENZOQUINOL METHYLASE, MITOCHONDRIAL"/>
    <property type="match status" value="1"/>
</dbReference>
<organism evidence="2 3">
    <name type="scientific">Pseudodesulfovibrio cashew</name>
    <dbReference type="NCBI Taxonomy" id="2678688"/>
    <lineage>
        <taxon>Bacteria</taxon>
        <taxon>Pseudomonadati</taxon>
        <taxon>Thermodesulfobacteriota</taxon>
        <taxon>Desulfovibrionia</taxon>
        <taxon>Desulfovibrionales</taxon>
        <taxon>Desulfovibrionaceae</taxon>
    </lineage>
</organism>
<dbReference type="Pfam" id="PF08241">
    <property type="entry name" value="Methyltransf_11"/>
    <property type="match status" value="1"/>
</dbReference>
<evidence type="ECO:0000313" key="3">
    <source>
        <dbReference type="Proteomes" id="UP000428328"/>
    </source>
</evidence>
<keyword evidence="3" id="KW-1185">Reference proteome</keyword>
<dbReference type="EMBL" id="CP046400">
    <property type="protein sequence ID" value="QGY41546.1"/>
    <property type="molecule type" value="Genomic_DNA"/>
</dbReference>
<proteinExistence type="predicted"/>
<evidence type="ECO:0000259" key="1">
    <source>
        <dbReference type="Pfam" id="PF08241"/>
    </source>
</evidence>
<dbReference type="Gene3D" id="3.40.50.150">
    <property type="entry name" value="Vaccinia Virus protein VP39"/>
    <property type="match status" value="1"/>
</dbReference>
<dbReference type="InterPro" id="IPR029063">
    <property type="entry name" value="SAM-dependent_MTases_sf"/>
</dbReference>
<dbReference type="GO" id="GO:0032259">
    <property type="term" value="P:methylation"/>
    <property type="evidence" value="ECO:0007669"/>
    <property type="project" value="UniProtKB-KW"/>
</dbReference>
<keyword evidence="2" id="KW-0489">Methyltransferase</keyword>
<dbReference type="RefSeq" id="WP_158949932.1">
    <property type="nucleotide sequence ID" value="NZ_CP046400.1"/>
</dbReference>
<dbReference type="GO" id="GO:0008757">
    <property type="term" value="F:S-adenosylmethionine-dependent methyltransferase activity"/>
    <property type="evidence" value="ECO:0007669"/>
    <property type="project" value="InterPro"/>
</dbReference>
<dbReference type="InterPro" id="IPR013216">
    <property type="entry name" value="Methyltransf_11"/>
</dbReference>
<name>A0A6I6JFF0_9BACT</name>
<feature type="domain" description="Methyltransferase type 11" evidence="1">
    <location>
        <begin position="58"/>
        <end position="152"/>
    </location>
</feature>
<reference evidence="2 3" key="1">
    <citation type="submission" date="2019-11" db="EMBL/GenBank/DDBJ databases">
        <authorList>
            <person name="Zheng R.K."/>
            <person name="Sun C.M."/>
        </authorList>
    </citation>
    <scope>NUCLEOTIDE SEQUENCE [LARGE SCALE GENOMIC DNA]</scope>
    <source>
        <strain evidence="2 3">SRB007</strain>
    </source>
</reference>
<evidence type="ECO:0000313" key="2">
    <source>
        <dbReference type="EMBL" id="QGY41546.1"/>
    </source>
</evidence>
<dbReference type="SUPFAM" id="SSF53335">
    <property type="entry name" value="S-adenosyl-L-methionine-dependent methyltransferases"/>
    <property type="match status" value="1"/>
</dbReference>
<dbReference type="AlphaFoldDB" id="A0A6I6JFF0"/>
<dbReference type="KEGG" id="psel:GM415_15930"/>
<accession>A0A6I6JFF0</accession>
<gene>
    <name evidence="2" type="ORF">GM415_15930</name>
</gene>
<dbReference type="CDD" id="cd02440">
    <property type="entry name" value="AdoMet_MTases"/>
    <property type="match status" value="1"/>
</dbReference>
<protein>
    <submittedName>
        <fullName evidence="2">Methyltransferase domain-containing protein</fullName>
    </submittedName>
</protein>
<keyword evidence="2" id="KW-0808">Transferase</keyword>
<dbReference type="PANTHER" id="PTHR43591">
    <property type="entry name" value="METHYLTRANSFERASE"/>
    <property type="match status" value="1"/>
</dbReference>
<dbReference type="Proteomes" id="UP000428328">
    <property type="component" value="Chromosome"/>
</dbReference>